<dbReference type="Proteomes" id="UP000887565">
    <property type="component" value="Unplaced"/>
</dbReference>
<protein>
    <submittedName>
        <fullName evidence="3">Uncharacterized protein</fullName>
    </submittedName>
</protein>
<keyword evidence="2" id="KW-1185">Reference proteome</keyword>
<name>A0A915JVG0_ROMCU</name>
<evidence type="ECO:0000313" key="2">
    <source>
        <dbReference type="Proteomes" id="UP000887565"/>
    </source>
</evidence>
<keyword evidence="1" id="KW-1133">Transmembrane helix</keyword>
<organism evidence="2 3">
    <name type="scientific">Romanomermis culicivorax</name>
    <name type="common">Nematode worm</name>
    <dbReference type="NCBI Taxonomy" id="13658"/>
    <lineage>
        <taxon>Eukaryota</taxon>
        <taxon>Metazoa</taxon>
        <taxon>Ecdysozoa</taxon>
        <taxon>Nematoda</taxon>
        <taxon>Enoplea</taxon>
        <taxon>Dorylaimia</taxon>
        <taxon>Mermithida</taxon>
        <taxon>Mermithoidea</taxon>
        <taxon>Mermithidae</taxon>
        <taxon>Romanomermis</taxon>
    </lineage>
</organism>
<accession>A0A915JVG0</accession>
<dbReference type="AlphaFoldDB" id="A0A915JVG0"/>
<reference evidence="3" key="1">
    <citation type="submission" date="2022-11" db="UniProtKB">
        <authorList>
            <consortium name="WormBaseParasite"/>
        </authorList>
    </citation>
    <scope>IDENTIFICATION</scope>
</reference>
<dbReference type="WBParaSite" id="nRc.2.0.1.t30063-RA">
    <property type="protein sequence ID" value="nRc.2.0.1.t30063-RA"/>
    <property type="gene ID" value="nRc.2.0.1.g30063"/>
</dbReference>
<evidence type="ECO:0000256" key="1">
    <source>
        <dbReference type="SAM" id="Phobius"/>
    </source>
</evidence>
<sequence>MYDWVHPKFAANWHLEIPDRPSIAFCNLLTLISIMICAFRSDPKHQSAVPLAFRMSEFQLEKHFRKKQDYRIVTWIWVRKKQIQ</sequence>
<feature type="transmembrane region" description="Helical" evidence="1">
    <location>
        <begin position="20"/>
        <end position="39"/>
    </location>
</feature>
<evidence type="ECO:0000313" key="3">
    <source>
        <dbReference type="WBParaSite" id="nRc.2.0.1.t30063-RA"/>
    </source>
</evidence>
<keyword evidence="1" id="KW-0472">Membrane</keyword>
<proteinExistence type="predicted"/>
<keyword evidence="1" id="KW-0812">Transmembrane</keyword>